<sequence>MNFIRFSTGTTNIFPLANSKTGGQLMTEFNLRSRESVEVGPIQSNKRIHYMVGQSFVNSEDDFKLVGTTTSSGQIASGDSQVLMITEGRAVINGHYFESLVPVKIDIGEANQKLRKNSMQPLLGELSVGLRAMYSTTETMAGAMIAEEKNYFEGVQVVILPKSEFKLPIDCKDDQGQVTAHIKLGDIIYQNGRITNISQNYPDKCRYLDADRITNISKLMSDNYINRDGLNPGYIYGFSGKGSSTKDTWCNITDSLIVWDKSYNKATTEKPSVTNANFGTDTSGNVVLALPHKQIDGMMNTDGKQLYYQPRIMKLPKADYSSGSSGTVDHDYTQKIKDAFEKIHTKILEGKQRAYIDTITDEKRKELPPISSSWSIGDYLVVGTDNSVVASSDSTKSPSTLYIIIDGIVTQFKFKTSNKNGDVPSGLDLQITKFEWSSDKNDPIPETGSSDESVEKYNNQLQVATSNYRGAIGTSYIVIKYDQVDKDTQAVDTTYYFYTVSAKNADKMYSDPIWLTGEINLATEESIGGFLNVPDTKLDGGYVYRDENGNLRLLDYALLRTGTLAYQLGADQEFGNGLTTESIQEQLDEYVNDRVAFPTSDTLNDSKYNGMINITLELPKEDEASIVTIRNIDSRFGTGVNINLSGEADSNTIINIVNCEKIKINSTLSLSKDKGPAINLSNCSLWYDSEVIENLKYIDGLKLWYRQFDESDNNLTVSGMTVMSLDSISQTNDIDYWNEAVDNDIHYLYALQSLTFNTDGTILGAGILVKNRTTGNVSNGKSIIVSSFNLPNNSLLQYPKNRLTKQVKIDGQFISAYASDEPEGYVVIDTKFTALSHKWNTNDEDVEPGTISFLANVEHITNVVGVSYGTEIDGWATESFHPFEGKIIG</sequence>
<dbReference type="EMBL" id="BK016063">
    <property type="protein sequence ID" value="DAF92206.1"/>
    <property type="molecule type" value="Genomic_DNA"/>
</dbReference>
<accession>A0A8S5UCV3</accession>
<proteinExistence type="predicted"/>
<organism evidence="1">
    <name type="scientific">Siphoviridae sp. ctgN495</name>
    <dbReference type="NCBI Taxonomy" id="2825608"/>
    <lineage>
        <taxon>Viruses</taxon>
        <taxon>Duplodnaviria</taxon>
        <taxon>Heunggongvirae</taxon>
        <taxon>Uroviricota</taxon>
        <taxon>Caudoviricetes</taxon>
    </lineage>
</organism>
<name>A0A8S5UCV3_9CAUD</name>
<protein>
    <submittedName>
        <fullName evidence="1">Uncharacterized protein</fullName>
    </submittedName>
</protein>
<reference evidence="1" key="1">
    <citation type="journal article" date="2021" name="Proc. Natl. Acad. Sci. U.S.A.">
        <title>A Catalog of Tens of Thousands of Viruses from Human Metagenomes Reveals Hidden Associations with Chronic Diseases.</title>
        <authorList>
            <person name="Tisza M.J."/>
            <person name="Buck C.B."/>
        </authorList>
    </citation>
    <scope>NUCLEOTIDE SEQUENCE</scope>
    <source>
        <strain evidence="1">CtgN495</strain>
    </source>
</reference>
<evidence type="ECO:0000313" key="1">
    <source>
        <dbReference type="EMBL" id="DAF92206.1"/>
    </source>
</evidence>